<reference evidence="9 10" key="1">
    <citation type="submission" date="2019-08" db="EMBL/GenBank/DDBJ databases">
        <title>Draft genome sequence of Lysobacter sp. UKS-15.</title>
        <authorList>
            <person name="Im W.-T."/>
        </authorList>
    </citation>
    <scope>NUCLEOTIDE SEQUENCE [LARGE SCALE GENOMIC DNA]</scope>
    <source>
        <strain evidence="9 10">UKS-15</strain>
    </source>
</reference>
<evidence type="ECO:0000313" key="9">
    <source>
        <dbReference type="EMBL" id="TZF87698.1"/>
    </source>
</evidence>
<evidence type="ECO:0000256" key="7">
    <source>
        <dbReference type="SAM" id="Phobius"/>
    </source>
</evidence>
<keyword evidence="4 7" id="KW-0812">Transmembrane</keyword>
<accession>A0A5D8YYA0</accession>
<dbReference type="Proteomes" id="UP000323164">
    <property type="component" value="Unassembled WGS sequence"/>
</dbReference>
<evidence type="ECO:0000313" key="10">
    <source>
        <dbReference type="Proteomes" id="UP000323164"/>
    </source>
</evidence>
<feature type="domain" description="Peptidase S54 rhomboid" evidence="8">
    <location>
        <begin position="37"/>
        <end position="182"/>
    </location>
</feature>
<comment type="subcellular location">
    <subcellularLocation>
        <location evidence="1">Membrane</location>
        <topology evidence="1">Multi-pass membrane protein</topology>
    </subcellularLocation>
</comment>
<feature type="transmembrane region" description="Helical" evidence="7">
    <location>
        <begin position="170"/>
        <end position="191"/>
    </location>
</feature>
<evidence type="ECO:0000256" key="3">
    <source>
        <dbReference type="ARBA" id="ARBA00022519"/>
    </source>
</evidence>
<evidence type="ECO:0000256" key="5">
    <source>
        <dbReference type="ARBA" id="ARBA00022989"/>
    </source>
</evidence>
<gene>
    <name evidence="9" type="ORF">FW784_10840</name>
</gene>
<evidence type="ECO:0000256" key="6">
    <source>
        <dbReference type="ARBA" id="ARBA00023136"/>
    </source>
</evidence>
<dbReference type="Gene3D" id="1.20.1540.10">
    <property type="entry name" value="Rhomboid-like"/>
    <property type="match status" value="1"/>
</dbReference>
<dbReference type="GO" id="GO:0004252">
    <property type="term" value="F:serine-type endopeptidase activity"/>
    <property type="evidence" value="ECO:0007669"/>
    <property type="project" value="InterPro"/>
</dbReference>
<dbReference type="RefSeq" id="WP_149353360.1">
    <property type="nucleotide sequence ID" value="NZ_VTRV01000129.1"/>
</dbReference>
<dbReference type="SUPFAM" id="SSF144091">
    <property type="entry name" value="Rhomboid-like"/>
    <property type="match status" value="1"/>
</dbReference>
<dbReference type="PANTHER" id="PTHR43066:SF26">
    <property type="entry name" value="RHOMBOID PROTEASE GLPG"/>
    <property type="match status" value="1"/>
</dbReference>
<keyword evidence="9" id="KW-0378">Hydrolase</keyword>
<keyword evidence="10" id="KW-1185">Reference proteome</keyword>
<dbReference type="InterPro" id="IPR022764">
    <property type="entry name" value="Peptidase_S54_rhomboid_dom"/>
</dbReference>
<organism evidence="9 10">
    <name type="scientific">Cognatilysobacter lacus</name>
    <dbReference type="NCBI Taxonomy" id="1643323"/>
    <lineage>
        <taxon>Bacteria</taxon>
        <taxon>Pseudomonadati</taxon>
        <taxon>Pseudomonadota</taxon>
        <taxon>Gammaproteobacteria</taxon>
        <taxon>Lysobacterales</taxon>
        <taxon>Lysobacteraceae</taxon>
        <taxon>Cognatilysobacter</taxon>
    </lineage>
</organism>
<dbReference type="InterPro" id="IPR035952">
    <property type="entry name" value="Rhomboid-like_sf"/>
</dbReference>
<feature type="transmembrane region" description="Helical" evidence="7">
    <location>
        <begin position="105"/>
        <end position="125"/>
    </location>
</feature>
<comment type="caution">
    <text evidence="9">The sequence shown here is derived from an EMBL/GenBank/DDBJ whole genome shotgun (WGS) entry which is preliminary data.</text>
</comment>
<keyword evidence="2" id="KW-1003">Cell membrane</keyword>
<dbReference type="GO" id="GO:0006508">
    <property type="term" value="P:proteolysis"/>
    <property type="evidence" value="ECO:0007669"/>
    <property type="project" value="UniProtKB-KW"/>
</dbReference>
<name>A0A5D8YYA0_9GAMM</name>
<evidence type="ECO:0000259" key="8">
    <source>
        <dbReference type="Pfam" id="PF01694"/>
    </source>
</evidence>
<feature type="transmembrane region" description="Helical" evidence="7">
    <location>
        <begin position="77"/>
        <end position="99"/>
    </location>
</feature>
<dbReference type="AlphaFoldDB" id="A0A5D8YYA0"/>
<dbReference type="GO" id="GO:0016020">
    <property type="term" value="C:membrane"/>
    <property type="evidence" value="ECO:0007669"/>
    <property type="project" value="UniProtKB-SubCell"/>
</dbReference>
<evidence type="ECO:0000256" key="1">
    <source>
        <dbReference type="ARBA" id="ARBA00004141"/>
    </source>
</evidence>
<evidence type="ECO:0000256" key="4">
    <source>
        <dbReference type="ARBA" id="ARBA00022692"/>
    </source>
</evidence>
<dbReference type="Pfam" id="PF01694">
    <property type="entry name" value="Rhomboid"/>
    <property type="match status" value="1"/>
</dbReference>
<dbReference type="OrthoDB" id="9813074at2"/>
<proteinExistence type="predicted"/>
<protein>
    <submittedName>
        <fullName evidence="9">Rhomboid family intramembrane serine protease</fullName>
    </submittedName>
</protein>
<dbReference type="PANTHER" id="PTHR43066">
    <property type="entry name" value="RHOMBOID-RELATED PROTEIN"/>
    <property type="match status" value="1"/>
</dbReference>
<keyword evidence="9" id="KW-0645">Protease</keyword>
<keyword evidence="3" id="KW-0997">Cell inner membrane</keyword>
<keyword evidence="6 7" id="KW-0472">Membrane</keyword>
<feature type="transmembrane region" description="Helical" evidence="7">
    <location>
        <begin position="132"/>
        <end position="150"/>
    </location>
</feature>
<evidence type="ECO:0000256" key="2">
    <source>
        <dbReference type="ARBA" id="ARBA00022475"/>
    </source>
</evidence>
<keyword evidence="5 7" id="KW-1133">Transmembrane helix</keyword>
<feature type="transmembrane region" description="Helical" evidence="7">
    <location>
        <begin position="43"/>
        <end position="65"/>
    </location>
</feature>
<dbReference type="EMBL" id="VTRV01000129">
    <property type="protein sequence ID" value="TZF87698.1"/>
    <property type="molecule type" value="Genomic_DNA"/>
</dbReference>
<sequence>MLTLLIIIVTSLISWLAFRKPKLAERLILWPPAVKRGQYDRLLTHGFIHADFSHLLFNMITLFFFGQLVESQLVPGFGPVVFLLFYISAIVVAILPSWLRHREDGRYRSLGASGAVSAMVFAAILIQPWMKIFIPIPVPGILYGIGYVGWSWWADRNSMDGVNHNAHLSGAIYGVLFMLLLAPGIGSHFLAELSQPRF</sequence>